<sequence length="201" mass="22013">MLKSLLSIAVLCTSTVLLTHTPAMAQETKPTVVYNIGGNLPDLEFTLQGVDKPVSASDLKGKVVMVFFGYASCPDICPTTMAELSAFRDELSDAEKDKLQIVFISVDPHRDTPAVLQAYVDAFHNGAIGLTGTDKQIAEIAKRYRVAYQIEKPKPGDDPLNYEVMHAQGVYIFDTQGKAKLLASNADNTELIKEKIRPLLK</sequence>
<keyword evidence="5" id="KW-0732">Signal</keyword>
<feature type="chain" id="PRO_5026710270" evidence="5">
    <location>
        <begin position="26"/>
        <end position="201"/>
    </location>
</feature>
<proteinExistence type="inferred from homology"/>
<evidence type="ECO:0000256" key="4">
    <source>
        <dbReference type="PIRSR" id="PIRSR603782-2"/>
    </source>
</evidence>
<feature type="binding site" evidence="3">
    <location>
        <position position="77"/>
    </location>
    <ligand>
        <name>Cu cation</name>
        <dbReference type="ChEBI" id="CHEBI:23378"/>
    </ligand>
</feature>
<dbReference type="PROSITE" id="PS51352">
    <property type="entry name" value="THIOREDOXIN_2"/>
    <property type="match status" value="1"/>
</dbReference>
<evidence type="ECO:0000256" key="3">
    <source>
        <dbReference type="PIRSR" id="PIRSR603782-1"/>
    </source>
</evidence>
<evidence type="ECO:0000313" key="8">
    <source>
        <dbReference type="Proteomes" id="UP000477651"/>
    </source>
</evidence>
<evidence type="ECO:0000256" key="2">
    <source>
        <dbReference type="ARBA" id="ARBA00023008"/>
    </source>
</evidence>
<gene>
    <name evidence="7" type="ORF">F9B74_08150</name>
</gene>
<reference evidence="7 8" key="1">
    <citation type="submission" date="2020-02" db="EMBL/GenBank/DDBJ databases">
        <title>Pelistega sp. NLN82 were isolated from wild rodents of the Hainan Island.</title>
        <authorList>
            <person name="Niu N."/>
            <person name="Zhou J."/>
        </authorList>
    </citation>
    <scope>NUCLEOTIDE SEQUENCE [LARGE SCALE GENOMIC DNA]</scope>
    <source>
        <strain evidence="7 8">NLN82</strain>
    </source>
</reference>
<accession>A0A6L9Y723</accession>
<comment type="caution">
    <text evidence="7">The sequence shown here is derived from an EMBL/GenBank/DDBJ whole genome shotgun (WGS) entry which is preliminary data.</text>
</comment>
<keyword evidence="3" id="KW-0479">Metal-binding</keyword>
<dbReference type="AlphaFoldDB" id="A0A6L9Y723"/>
<feature type="binding site" evidence="3">
    <location>
        <position position="73"/>
    </location>
    <ligand>
        <name>Cu cation</name>
        <dbReference type="ChEBI" id="CHEBI:23378"/>
    </ligand>
</feature>
<evidence type="ECO:0000256" key="5">
    <source>
        <dbReference type="SAM" id="SignalP"/>
    </source>
</evidence>
<feature type="signal peptide" evidence="5">
    <location>
        <begin position="1"/>
        <end position="25"/>
    </location>
</feature>
<comment type="similarity">
    <text evidence="1">Belongs to the SCO1/2 family.</text>
</comment>
<organism evidence="7 8">
    <name type="scientific">Pelistega ratti</name>
    <dbReference type="NCBI Taxonomy" id="2652177"/>
    <lineage>
        <taxon>Bacteria</taxon>
        <taxon>Pseudomonadati</taxon>
        <taxon>Pseudomonadota</taxon>
        <taxon>Betaproteobacteria</taxon>
        <taxon>Burkholderiales</taxon>
        <taxon>Alcaligenaceae</taxon>
        <taxon>Pelistega</taxon>
    </lineage>
</organism>
<dbReference type="FunFam" id="3.40.30.10:FF:000013">
    <property type="entry name" value="Blast:Protein SCO1 homolog, mitochondrial"/>
    <property type="match status" value="1"/>
</dbReference>
<dbReference type="Gene3D" id="3.40.30.10">
    <property type="entry name" value="Glutaredoxin"/>
    <property type="match status" value="1"/>
</dbReference>
<dbReference type="InterPro" id="IPR036249">
    <property type="entry name" value="Thioredoxin-like_sf"/>
</dbReference>
<dbReference type="InterPro" id="IPR013766">
    <property type="entry name" value="Thioredoxin_domain"/>
</dbReference>
<feature type="binding site" evidence="3">
    <location>
        <position position="166"/>
    </location>
    <ligand>
        <name>Cu cation</name>
        <dbReference type="ChEBI" id="CHEBI:23378"/>
    </ligand>
</feature>
<dbReference type="GO" id="GO:0046872">
    <property type="term" value="F:metal ion binding"/>
    <property type="evidence" value="ECO:0007669"/>
    <property type="project" value="UniProtKB-KW"/>
</dbReference>
<feature type="domain" description="Thioredoxin" evidence="6">
    <location>
        <begin position="34"/>
        <end position="201"/>
    </location>
</feature>
<dbReference type="PANTHER" id="PTHR12151">
    <property type="entry name" value="ELECTRON TRANSPORT PROTIN SCO1/SENC FAMILY MEMBER"/>
    <property type="match status" value="1"/>
</dbReference>
<keyword evidence="4" id="KW-1015">Disulfide bond</keyword>
<evidence type="ECO:0000313" key="7">
    <source>
        <dbReference type="EMBL" id="NEN76292.1"/>
    </source>
</evidence>
<evidence type="ECO:0000259" key="6">
    <source>
        <dbReference type="PROSITE" id="PS51352"/>
    </source>
</evidence>
<dbReference type="CDD" id="cd02968">
    <property type="entry name" value="SCO"/>
    <property type="match status" value="1"/>
</dbReference>
<dbReference type="PANTHER" id="PTHR12151:SF25">
    <property type="entry name" value="LINALOOL DEHYDRATASE_ISOMERASE DOMAIN-CONTAINING PROTEIN"/>
    <property type="match status" value="1"/>
</dbReference>
<protein>
    <submittedName>
        <fullName evidence="7">SCO family protein</fullName>
    </submittedName>
</protein>
<dbReference type="SUPFAM" id="SSF52833">
    <property type="entry name" value="Thioredoxin-like"/>
    <property type="match status" value="1"/>
</dbReference>
<keyword evidence="2 3" id="KW-0186">Copper</keyword>
<dbReference type="InterPro" id="IPR003782">
    <property type="entry name" value="SCO1/SenC"/>
</dbReference>
<name>A0A6L9Y723_9BURK</name>
<dbReference type="EMBL" id="JAAGYR010000015">
    <property type="protein sequence ID" value="NEN76292.1"/>
    <property type="molecule type" value="Genomic_DNA"/>
</dbReference>
<dbReference type="Pfam" id="PF02630">
    <property type="entry name" value="SCO1-SenC"/>
    <property type="match status" value="1"/>
</dbReference>
<dbReference type="Proteomes" id="UP000477651">
    <property type="component" value="Unassembled WGS sequence"/>
</dbReference>
<keyword evidence="8" id="KW-1185">Reference proteome</keyword>
<evidence type="ECO:0000256" key="1">
    <source>
        <dbReference type="ARBA" id="ARBA00010996"/>
    </source>
</evidence>
<feature type="disulfide bond" description="Redox-active" evidence="4">
    <location>
        <begin position="73"/>
        <end position="77"/>
    </location>
</feature>
<dbReference type="RefSeq" id="WP_163764741.1">
    <property type="nucleotide sequence ID" value="NZ_JAAGYR010000015.1"/>
</dbReference>